<keyword evidence="9" id="KW-0413">Isomerase</keyword>
<accession>A0A0H2S519</accession>
<sequence>MDATLKQLVDEWLRLDKNEETLAQVRSLLESENYQELDRIMRHRIEFGTAGLRGKMEAGWARMNDLTVTQASQGLCAYVEKTVHNAPQRGIVIGRDHRYHSEHWANLVAMVFLNKGFKVYLHPGLVHTPLVPFAVSYFKAACGVMITASHNPKQDNGYKVYWENAVQIIAPHDTGIAKEINHNLTPVSWDTGVVGHSNACIMVNSDVLDAYMDSILSASRLSDPGSDTRHLPESGQLTFANSSMHGVGHRFVELAFKSTGLKPVVPVKAQQEPDPDFPTLPFPNPEEKGALNLAVSEADAAGLNYVLAQDPDADRFCAAEKINGKWTLFTGDQLGAIFAGYCLENYKRSGKPLDKLAMVASAVSSKMIEAIAEKEGFHFEECLTGFKYIGNTAKRLESEGFEVPFGYEEAIGFMVGSAIRDKDGVSASVHFAKLANSLHEKGSTVSQYLQELYERYGVFETLNSYFVCNDPRIIDEIFARLRAFENDAEISQTSTLNKYPHAIGGLDITSVRDLTTGYDSSKPPLFKPDLPLSAGHMITFRASSTVKQVKITLTIRTSGTEPKIKYYLEGSGTDRVIIREVLQNVVEDLRGPWMEAEKHHLKMP</sequence>
<evidence type="ECO:0000259" key="12">
    <source>
        <dbReference type="Pfam" id="PF02879"/>
    </source>
</evidence>
<dbReference type="SUPFAM" id="SSF55957">
    <property type="entry name" value="Phosphoglucomutase, C-terminal domain"/>
    <property type="match status" value="1"/>
</dbReference>
<evidence type="ECO:0000259" key="13">
    <source>
        <dbReference type="Pfam" id="PF02880"/>
    </source>
</evidence>
<feature type="domain" description="Alpha-D-phosphohexomutase alpha/beta/alpha" evidence="13">
    <location>
        <begin position="330"/>
        <end position="456"/>
    </location>
</feature>
<feature type="domain" description="Alpha-D-phosphohexomutase alpha/beta/alpha" evidence="11">
    <location>
        <begin position="45"/>
        <end position="183"/>
    </location>
</feature>
<proteinExistence type="inferred from homology"/>
<dbReference type="Proteomes" id="UP000053477">
    <property type="component" value="Unassembled WGS sequence"/>
</dbReference>
<keyword evidence="15" id="KW-1185">Reference proteome</keyword>
<dbReference type="InterPro" id="IPR016055">
    <property type="entry name" value="A-D-PHexomutase_a/b/a-I/II/III"/>
</dbReference>
<dbReference type="FunFam" id="3.40.120.10:FF:000035">
    <property type="entry name" value="Pgm3p"/>
    <property type="match status" value="1"/>
</dbReference>
<name>A0A0H2S519_9AGAM</name>
<protein>
    <submittedName>
        <fullName evidence="14">Phosphoglucomutase 1</fullName>
    </submittedName>
</protein>
<dbReference type="STRING" id="27342.A0A0H2S519"/>
<evidence type="ECO:0000256" key="10">
    <source>
        <dbReference type="ARBA" id="ARBA00023277"/>
    </source>
</evidence>
<dbReference type="InterPro" id="IPR016066">
    <property type="entry name" value="A-D-PHexomutase_CS"/>
</dbReference>
<keyword evidence="4" id="KW-0963">Cytoplasm</keyword>
<organism evidence="14 15">
    <name type="scientific">Schizopora paradoxa</name>
    <dbReference type="NCBI Taxonomy" id="27342"/>
    <lineage>
        <taxon>Eukaryota</taxon>
        <taxon>Fungi</taxon>
        <taxon>Dikarya</taxon>
        <taxon>Basidiomycota</taxon>
        <taxon>Agaricomycotina</taxon>
        <taxon>Agaricomycetes</taxon>
        <taxon>Hymenochaetales</taxon>
        <taxon>Schizoporaceae</taxon>
        <taxon>Schizopora</taxon>
    </lineage>
</organism>
<evidence type="ECO:0000313" key="15">
    <source>
        <dbReference type="Proteomes" id="UP000053477"/>
    </source>
</evidence>
<dbReference type="PANTHER" id="PTHR45745:SF1">
    <property type="entry name" value="PHOSPHOGLUCOMUTASE 2B-RELATED"/>
    <property type="match status" value="1"/>
</dbReference>
<comment type="subcellular location">
    <subcellularLocation>
        <location evidence="2">Cytoplasm</location>
    </subcellularLocation>
</comment>
<dbReference type="GO" id="GO:0005737">
    <property type="term" value="C:cytoplasm"/>
    <property type="evidence" value="ECO:0007669"/>
    <property type="project" value="UniProtKB-SubCell"/>
</dbReference>
<comment type="cofactor">
    <cofactor evidence="1">
        <name>Mg(2+)</name>
        <dbReference type="ChEBI" id="CHEBI:18420"/>
    </cofactor>
</comment>
<evidence type="ECO:0000256" key="6">
    <source>
        <dbReference type="ARBA" id="ARBA00022553"/>
    </source>
</evidence>
<dbReference type="GO" id="GO:0000287">
    <property type="term" value="F:magnesium ion binding"/>
    <property type="evidence" value="ECO:0007669"/>
    <property type="project" value="InterPro"/>
</dbReference>
<dbReference type="Pfam" id="PF02880">
    <property type="entry name" value="PGM_PMM_III"/>
    <property type="match status" value="1"/>
</dbReference>
<keyword evidence="6" id="KW-0597">Phosphoprotein</keyword>
<dbReference type="InterPro" id="IPR005846">
    <property type="entry name" value="A-D-PHexomutase_a/b/a-III"/>
</dbReference>
<evidence type="ECO:0000259" key="11">
    <source>
        <dbReference type="Pfam" id="PF02878"/>
    </source>
</evidence>
<evidence type="ECO:0000313" key="14">
    <source>
        <dbReference type="EMBL" id="KLO11991.1"/>
    </source>
</evidence>
<evidence type="ECO:0000256" key="4">
    <source>
        <dbReference type="ARBA" id="ARBA00022490"/>
    </source>
</evidence>
<dbReference type="InterPro" id="IPR005845">
    <property type="entry name" value="A-D-PHexomutase_a/b/a-II"/>
</dbReference>
<feature type="domain" description="Alpha-D-phosphohexomutase alpha/beta/alpha" evidence="12">
    <location>
        <begin position="231"/>
        <end position="320"/>
    </location>
</feature>
<dbReference type="GO" id="GO:0006006">
    <property type="term" value="P:glucose metabolic process"/>
    <property type="evidence" value="ECO:0007669"/>
    <property type="project" value="UniProtKB-KW"/>
</dbReference>
<reference evidence="14 15" key="1">
    <citation type="submission" date="2015-04" db="EMBL/GenBank/DDBJ databases">
        <title>Complete genome sequence of Schizopora paradoxa KUC8140, a cosmopolitan wood degrader in East Asia.</title>
        <authorList>
            <consortium name="DOE Joint Genome Institute"/>
            <person name="Min B."/>
            <person name="Park H."/>
            <person name="Jang Y."/>
            <person name="Kim J.-J."/>
            <person name="Kim K.H."/>
            <person name="Pangilinan J."/>
            <person name="Lipzen A."/>
            <person name="Riley R."/>
            <person name="Grigoriev I.V."/>
            <person name="Spatafora J.W."/>
            <person name="Choi I.-G."/>
        </authorList>
    </citation>
    <scope>NUCLEOTIDE SEQUENCE [LARGE SCALE GENOMIC DNA]</scope>
    <source>
        <strain evidence="14 15">KUC8140</strain>
    </source>
</reference>
<keyword evidence="5" id="KW-0313">Glucose metabolism</keyword>
<dbReference type="Pfam" id="PF02879">
    <property type="entry name" value="PGM_PMM_II"/>
    <property type="match status" value="1"/>
</dbReference>
<dbReference type="GO" id="GO:0005634">
    <property type="term" value="C:nucleus"/>
    <property type="evidence" value="ECO:0007669"/>
    <property type="project" value="TreeGrafter"/>
</dbReference>
<dbReference type="OrthoDB" id="8300170at2759"/>
<dbReference type="EMBL" id="KQ085987">
    <property type="protein sequence ID" value="KLO11991.1"/>
    <property type="molecule type" value="Genomic_DNA"/>
</dbReference>
<evidence type="ECO:0000256" key="5">
    <source>
        <dbReference type="ARBA" id="ARBA00022526"/>
    </source>
</evidence>
<dbReference type="AlphaFoldDB" id="A0A0H2S519"/>
<dbReference type="SUPFAM" id="SSF53738">
    <property type="entry name" value="Phosphoglucomutase, first 3 domains"/>
    <property type="match status" value="3"/>
</dbReference>
<dbReference type="Pfam" id="PF02878">
    <property type="entry name" value="PGM_PMM_I"/>
    <property type="match status" value="1"/>
</dbReference>
<dbReference type="Gene3D" id="3.40.120.10">
    <property type="entry name" value="Alpha-D-Glucose-1,6-Bisphosphate, subunit A, domain 3"/>
    <property type="match status" value="3"/>
</dbReference>
<dbReference type="GO" id="GO:0008973">
    <property type="term" value="F:phosphopentomutase activity"/>
    <property type="evidence" value="ECO:0007669"/>
    <property type="project" value="TreeGrafter"/>
</dbReference>
<evidence type="ECO:0000256" key="3">
    <source>
        <dbReference type="ARBA" id="ARBA00010231"/>
    </source>
</evidence>
<evidence type="ECO:0000256" key="8">
    <source>
        <dbReference type="ARBA" id="ARBA00022842"/>
    </source>
</evidence>
<evidence type="ECO:0000256" key="9">
    <source>
        <dbReference type="ARBA" id="ARBA00023235"/>
    </source>
</evidence>
<dbReference type="InterPro" id="IPR005844">
    <property type="entry name" value="A-D-PHexomutase_a/b/a-I"/>
</dbReference>
<dbReference type="PROSITE" id="PS00710">
    <property type="entry name" value="PGM_PMM"/>
    <property type="match status" value="1"/>
</dbReference>
<dbReference type="FunCoup" id="A0A0H2S519">
    <property type="interactions" value="207"/>
</dbReference>
<gene>
    <name evidence="14" type="ORF">SCHPADRAFT_941561</name>
</gene>
<keyword evidence="7" id="KW-0479">Metal-binding</keyword>
<dbReference type="PANTHER" id="PTHR45745">
    <property type="entry name" value="PHOSPHOMANNOMUTASE 45A"/>
    <property type="match status" value="1"/>
</dbReference>
<dbReference type="InterPro" id="IPR036900">
    <property type="entry name" value="A-D-PHexomutase_C_sf"/>
</dbReference>
<dbReference type="GO" id="GO:0006166">
    <property type="term" value="P:purine ribonucleoside salvage"/>
    <property type="evidence" value="ECO:0007669"/>
    <property type="project" value="TreeGrafter"/>
</dbReference>
<evidence type="ECO:0000256" key="7">
    <source>
        <dbReference type="ARBA" id="ARBA00022723"/>
    </source>
</evidence>
<keyword evidence="8" id="KW-0460">Magnesium</keyword>
<dbReference type="CDD" id="cd05799">
    <property type="entry name" value="PGM2"/>
    <property type="match status" value="1"/>
</dbReference>
<comment type="similarity">
    <text evidence="3">Belongs to the phosphohexose mutase family.</text>
</comment>
<dbReference type="InParanoid" id="A0A0H2S519"/>
<evidence type="ECO:0000256" key="1">
    <source>
        <dbReference type="ARBA" id="ARBA00001946"/>
    </source>
</evidence>
<keyword evidence="10" id="KW-0119">Carbohydrate metabolism</keyword>
<evidence type="ECO:0000256" key="2">
    <source>
        <dbReference type="ARBA" id="ARBA00004496"/>
    </source>
</evidence>